<proteinExistence type="predicted"/>
<reference evidence="1" key="1">
    <citation type="journal article" date="2022" name="Proc. Natl. Acad. Sci. U.S.A.">
        <title>Life cycle and functional genomics of the unicellular red alga Galdieria for elucidating algal and plant evolution and industrial use.</title>
        <authorList>
            <person name="Hirooka S."/>
            <person name="Itabashi T."/>
            <person name="Ichinose T.M."/>
            <person name="Onuma R."/>
            <person name="Fujiwara T."/>
            <person name="Yamashita S."/>
            <person name="Jong L.W."/>
            <person name="Tomita R."/>
            <person name="Iwane A.H."/>
            <person name="Miyagishima S.Y."/>
        </authorList>
    </citation>
    <scope>NUCLEOTIDE SEQUENCE</scope>
    <source>
        <strain evidence="1">NBRC 102759</strain>
    </source>
</reference>
<dbReference type="GO" id="GO:0030681">
    <property type="term" value="C:multimeric ribonuclease P complex"/>
    <property type="evidence" value="ECO:0007669"/>
    <property type="project" value="TreeGrafter"/>
</dbReference>
<dbReference type="PANTHER" id="PTHR15396:SF1">
    <property type="entry name" value="RIBONUCLEASE P PROTEIN SUBUNIT P40"/>
    <property type="match status" value="1"/>
</dbReference>
<dbReference type="InterPro" id="IPR013893">
    <property type="entry name" value="RNase_P_Rpp40"/>
</dbReference>
<reference evidence="1" key="2">
    <citation type="submission" date="2022-01" db="EMBL/GenBank/DDBJ databases">
        <authorList>
            <person name="Hirooka S."/>
            <person name="Miyagishima S.Y."/>
        </authorList>
    </citation>
    <scope>NUCLEOTIDE SEQUENCE</scope>
    <source>
        <strain evidence="1">NBRC 102759</strain>
    </source>
</reference>
<gene>
    <name evidence="1" type="ORF">GpartN1_g2406.t1</name>
</gene>
<protein>
    <submittedName>
        <fullName evidence="1">Uncharacterized protein</fullName>
    </submittedName>
</protein>
<dbReference type="GO" id="GO:0004526">
    <property type="term" value="F:ribonuclease P activity"/>
    <property type="evidence" value="ECO:0007669"/>
    <property type="project" value="TreeGrafter"/>
</dbReference>
<dbReference type="GO" id="GO:0001682">
    <property type="term" value="P:tRNA 5'-leader removal"/>
    <property type="evidence" value="ECO:0007669"/>
    <property type="project" value="InterPro"/>
</dbReference>
<keyword evidence="2" id="KW-1185">Reference proteome</keyword>
<accession>A0A9C7UPK7</accession>
<dbReference type="PANTHER" id="PTHR15396">
    <property type="entry name" value="RIBONUCLEASE P PROTEIN SUBUNIT P40"/>
    <property type="match status" value="1"/>
</dbReference>
<dbReference type="OrthoDB" id="446759at2759"/>
<dbReference type="Pfam" id="PF08584">
    <property type="entry name" value="Ribonuc_P_40"/>
    <property type="match status" value="1"/>
</dbReference>
<dbReference type="GO" id="GO:0000172">
    <property type="term" value="C:ribonuclease MRP complex"/>
    <property type="evidence" value="ECO:0007669"/>
    <property type="project" value="TreeGrafter"/>
</dbReference>
<organism evidence="1 2">
    <name type="scientific">Galdieria partita</name>
    <dbReference type="NCBI Taxonomy" id="83374"/>
    <lineage>
        <taxon>Eukaryota</taxon>
        <taxon>Rhodophyta</taxon>
        <taxon>Bangiophyceae</taxon>
        <taxon>Galdieriales</taxon>
        <taxon>Galdieriaceae</taxon>
        <taxon>Galdieria</taxon>
    </lineage>
</organism>
<dbReference type="AlphaFoldDB" id="A0A9C7UPK7"/>
<dbReference type="Proteomes" id="UP001061958">
    <property type="component" value="Unassembled WGS sequence"/>
</dbReference>
<dbReference type="GO" id="GO:0000171">
    <property type="term" value="F:ribonuclease MRP activity"/>
    <property type="evidence" value="ECO:0007669"/>
    <property type="project" value="TreeGrafter"/>
</dbReference>
<name>A0A9C7UPK7_9RHOD</name>
<dbReference type="EMBL" id="BQMJ01000017">
    <property type="protein sequence ID" value="GJQ10615.1"/>
    <property type="molecule type" value="Genomic_DNA"/>
</dbReference>
<sequence>MLRVRSKVRPKLSVCCRENIPHDLMERLFFCKQVDVVRILPSHSTFTPSDIPVFFYVCKLPLESIIQLETLKAFGFPGKERKSHLKGILLLHSAVDRTNNMCVTPEGFLHLVLDKESYEEFGLVGSKLNLKGKFEYFHIQIDLHRVASGKQNSLRSRLEWCLKKTGCPVDLAISCTIPLEQVPLQGCQKLSVEPTTQFLEGKRVPLIDNWFTRWTSYIQNREGAMREDIHSEMEFLVQWIGAIVAQCPALMDIESELLRDYICPHLEEMYPKECFRDDSLWTEQENIHHQQWQGFMGCHITKAFCESVQSEVQQSVVKWAIVSCLSFEDVPIMYKGSKIRAAAPAMEHCMGFIMIILPHGKRWLIFQPSTQSASLC</sequence>
<evidence type="ECO:0000313" key="2">
    <source>
        <dbReference type="Proteomes" id="UP001061958"/>
    </source>
</evidence>
<dbReference type="GO" id="GO:0000447">
    <property type="term" value="P:endonucleolytic cleavage in ITS1 to separate SSU-rRNA from 5.8S rRNA and LSU-rRNA from tricistronic rRNA transcript (SSU-rRNA, 5.8S rRNA, LSU-rRNA)"/>
    <property type="evidence" value="ECO:0007669"/>
    <property type="project" value="TreeGrafter"/>
</dbReference>
<comment type="caution">
    <text evidence="1">The sequence shown here is derived from an EMBL/GenBank/DDBJ whole genome shotgun (WGS) entry which is preliminary data.</text>
</comment>
<evidence type="ECO:0000313" key="1">
    <source>
        <dbReference type="EMBL" id="GJQ10615.1"/>
    </source>
</evidence>